<dbReference type="Gene3D" id="3.40.390.10">
    <property type="entry name" value="Collagenase (Catalytic Domain)"/>
    <property type="match status" value="1"/>
</dbReference>
<feature type="domain" description="DUF5117" evidence="3">
    <location>
        <begin position="91"/>
        <end position="282"/>
    </location>
</feature>
<keyword evidence="1" id="KW-0732">Signal</keyword>
<dbReference type="GO" id="GO:0008237">
    <property type="term" value="F:metallopeptidase activity"/>
    <property type="evidence" value="ECO:0007669"/>
    <property type="project" value="UniProtKB-KW"/>
</dbReference>
<dbReference type="Pfam" id="PF17148">
    <property type="entry name" value="DUF5117"/>
    <property type="match status" value="1"/>
</dbReference>
<dbReference type="PANTHER" id="PTHR38478:SF1">
    <property type="entry name" value="ZINC DEPENDENT METALLOPROTEASE DOMAIN LIPOPROTEIN"/>
    <property type="match status" value="1"/>
</dbReference>
<dbReference type="EMBL" id="JAPMLD010000006">
    <property type="protein sequence ID" value="MDW4825304.1"/>
    <property type="molecule type" value="Genomic_DNA"/>
</dbReference>
<keyword evidence="4" id="KW-0482">Metalloprotease</keyword>
<keyword evidence="4" id="KW-0645">Protease</keyword>
<name>A0AAW8NSV7_9GAMM</name>
<evidence type="ECO:0000259" key="2">
    <source>
        <dbReference type="Pfam" id="PF16313"/>
    </source>
</evidence>
<feature type="domain" description="EcxA zinc-binding" evidence="2">
    <location>
        <begin position="445"/>
        <end position="762"/>
    </location>
</feature>
<dbReference type="InterPro" id="IPR024079">
    <property type="entry name" value="MetalloPept_cat_dom_sf"/>
</dbReference>
<dbReference type="InterPro" id="IPR032534">
    <property type="entry name" value="EcxA_zinc-bd"/>
</dbReference>
<comment type="caution">
    <text evidence="4">The sequence shown here is derived from an EMBL/GenBank/DDBJ whole genome shotgun (WGS) entry which is preliminary data.</text>
</comment>
<evidence type="ECO:0000313" key="5">
    <source>
        <dbReference type="EMBL" id="MDW4825304.1"/>
    </source>
</evidence>
<organism evidence="4 6">
    <name type="scientific">Shewanella fidelis</name>
    <dbReference type="NCBI Taxonomy" id="173509"/>
    <lineage>
        <taxon>Bacteria</taxon>
        <taxon>Pseudomonadati</taxon>
        <taxon>Pseudomonadota</taxon>
        <taxon>Gammaproteobacteria</taxon>
        <taxon>Alteromonadales</taxon>
        <taxon>Shewanellaceae</taxon>
        <taxon>Shewanella</taxon>
    </lineage>
</organism>
<evidence type="ECO:0000313" key="4">
    <source>
        <dbReference type="EMBL" id="MDR8525651.1"/>
    </source>
</evidence>
<evidence type="ECO:0000313" key="7">
    <source>
        <dbReference type="Proteomes" id="UP001271263"/>
    </source>
</evidence>
<feature type="chain" id="PRO_5043914225" evidence="1">
    <location>
        <begin position="23"/>
        <end position="838"/>
    </location>
</feature>
<dbReference type="Proteomes" id="UP001259340">
    <property type="component" value="Unassembled WGS sequence"/>
</dbReference>
<dbReference type="RefSeq" id="WP_310655721.1">
    <property type="nucleotide sequence ID" value="NZ_JAPMLA010000004.1"/>
</dbReference>
<dbReference type="AlphaFoldDB" id="A0AAW8NSV7"/>
<dbReference type="Proteomes" id="UP001271263">
    <property type="component" value="Unassembled WGS sequence"/>
</dbReference>
<evidence type="ECO:0000256" key="1">
    <source>
        <dbReference type="SAM" id="SignalP"/>
    </source>
</evidence>
<proteinExistence type="predicted"/>
<keyword evidence="4" id="KW-0378">Hydrolase</keyword>
<dbReference type="CDD" id="cd04276">
    <property type="entry name" value="ZnMc_MMP_like_2"/>
    <property type="match status" value="1"/>
</dbReference>
<reference evidence="4" key="2">
    <citation type="submission" date="2022-11" db="EMBL/GenBank/DDBJ databases">
        <title>Prophages regulate Shewanella fidelis motility and biofilm formation: implications for gut colonization dynamics in Ciona robusta.</title>
        <authorList>
            <person name="Natarajan O."/>
            <person name="Gibboney S.L."/>
            <person name="Young M.N."/>
            <person name="Lim S.J."/>
            <person name="Pluta N."/>
            <person name="Atkinson C.G.F."/>
            <person name="Leigh B.A."/>
            <person name="Liberti A."/>
            <person name="Kees E."/>
            <person name="Breitbart M."/>
            <person name="Gralnick J."/>
            <person name="Dishaw L.J."/>
        </authorList>
    </citation>
    <scope>NUCLEOTIDE SEQUENCE</scope>
    <source>
        <strain evidence="4">3313</strain>
    </source>
</reference>
<dbReference type="EMBL" id="JAPMLE010000001">
    <property type="protein sequence ID" value="MDR8525651.1"/>
    <property type="molecule type" value="Genomic_DNA"/>
</dbReference>
<evidence type="ECO:0000259" key="3">
    <source>
        <dbReference type="Pfam" id="PF17148"/>
    </source>
</evidence>
<sequence length="838" mass="94325">MKISSLSLAVVLSMTCVYSAIAEADESQQSLQQILADKSESKGFFDFYQDRKTGETFMLVKESQLNKPILYAAHTVDGLADIWQFRGLKRDEKLLEFRRYFDRIDIIAKSSRFVFDESSPLRRSSEANLSEPVIASLKIQSEQAGKLLVNADDLFLSESLHRVSPWPIADAQENTKQFKLGQLDITKSRIVTNRGYDNNIDVTVEYAFNNDNPWGVGSKALTDPRVASITIQHSFFELPNTDFEPRLDDARVGYFQHQFDNKTSADWTPYEDVIVRWDLQKKDPSATLSEPVVPITWWIENTTPHEWRDTIKHGVLTWNKAFEKIGFKNAIQVRVQPDDANWDAGDINYNVLRWVSSPEPLSNGYGDAVSNPFTGEILGADLILEYRFMRNTWAQQQMYSQGGANSLQVDANDLSAQQSNLSCSLGHQLQLGQLLAQSIALEDMTQEAVLEQGLRMLVMHEIGHTLGLSHNMKASSLWDEREVHNKSITQGALTGSIMEYAPINLAPIGVEQGDYFQTELGPYDFWAIEYGYSVGLKDKSAERKRLDKILSRSGDKGLAFANDADDMRRSGTHIDPMSMTGDMTSNPVAYAVERMALINHNLGELKKTALVKGESHQQLLTSVNALYGDYKKQAVIISRQIGGVNVERSFVGDNTRAPYTPVTVEKQQQAMNALAKYVFSEQALVSIEPLYGYMQHQRRGWDSSGINEDPKAHQMVLNMQSSVLDHLLHKNVLQRISDTELYGNKYDLNTYLSELTSTIFVDSQALKSTSQNLQIEYVNRLINIAGIGLESAYSHIHKSAALYQLQAIVERSTPWGANEQTKAHKAYVDLLIEKALQA</sequence>
<dbReference type="PANTHER" id="PTHR38478">
    <property type="entry name" value="PEPTIDASE M1A AND M12B"/>
    <property type="match status" value="1"/>
</dbReference>
<feature type="signal peptide" evidence="1">
    <location>
        <begin position="1"/>
        <end position="22"/>
    </location>
</feature>
<reference evidence="5 7" key="1">
    <citation type="journal article" date="2022" name="bioRxiv">
        <title>Prophages regulate Shewanella fidelis 3313 motility and biofilm formation: implications for gut colonization dynamics in Ciona robusta.</title>
        <authorList>
            <person name="Natarajan O."/>
            <person name="Gibboney S.L."/>
            <person name="Young M.N."/>
            <person name="Lim S.J."/>
            <person name="Pluta N."/>
            <person name="Atkinson C.G."/>
            <person name="Leigh B.A."/>
            <person name="Liberti A."/>
            <person name="Kees E.D."/>
            <person name="Breitbart M."/>
            <person name="Gralnick J.A."/>
            <person name="Dishaw L.J."/>
        </authorList>
    </citation>
    <scope>NUCLEOTIDE SEQUENCE [LARGE SCALE GENOMIC DNA]</scope>
    <source>
        <strain evidence="5 7">JG4066</strain>
    </source>
</reference>
<dbReference type="InterPro" id="IPR033413">
    <property type="entry name" value="DUF5117"/>
</dbReference>
<accession>A0AAW8NSV7</accession>
<keyword evidence="7" id="KW-1185">Reference proteome</keyword>
<protein>
    <submittedName>
        <fullName evidence="4">Zinc-dependent metalloprotease</fullName>
    </submittedName>
</protein>
<evidence type="ECO:0000313" key="6">
    <source>
        <dbReference type="Proteomes" id="UP001259340"/>
    </source>
</evidence>
<gene>
    <name evidence="4" type="ORF">OS133_18710</name>
    <name evidence="5" type="ORF">OS134_14640</name>
</gene>
<dbReference type="SUPFAM" id="SSF55486">
    <property type="entry name" value="Metalloproteases ('zincins'), catalytic domain"/>
    <property type="match status" value="1"/>
</dbReference>
<dbReference type="InterPro" id="IPR034032">
    <property type="entry name" value="Zn_MMP-like_bac"/>
</dbReference>
<dbReference type="Pfam" id="PF16313">
    <property type="entry name" value="DUF4953"/>
    <property type="match status" value="1"/>
</dbReference>